<protein>
    <submittedName>
        <fullName evidence="1">DUF2378 family protein</fullName>
    </submittedName>
</protein>
<name>A0ABY9X8X8_9BACT</name>
<dbReference type="Pfam" id="PF09536">
    <property type="entry name" value="DUF2378"/>
    <property type="match status" value="1"/>
</dbReference>
<evidence type="ECO:0000313" key="1">
    <source>
        <dbReference type="EMBL" id="WNG51844.1"/>
    </source>
</evidence>
<gene>
    <name evidence="1" type="ORF">F0U60_52850</name>
</gene>
<keyword evidence="2" id="KW-1185">Reference proteome</keyword>
<accession>A0ABY9X8X8</accession>
<dbReference type="NCBIfam" id="TIGR02265">
    <property type="entry name" value="Mxa_TIGR02265"/>
    <property type="match status" value="1"/>
</dbReference>
<dbReference type="EMBL" id="CP043494">
    <property type="protein sequence ID" value="WNG51844.1"/>
    <property type="molecule type" value="Genomic_DNA"/>
</dbReference>
<proteinExistence type="predicted"/>
<evidence type="ECO:0000313" key="2">
    <source>
        <dbReference type="Proteomes" id="UP001611383"/>
    </source>
</evidence>
<dbReference type="Proteomes" id="UP001611383">
    <property type="component" value="Chromosome"/>
</dbReference>
<dbReference type="InterPro" id="IPR011751">
    <property type="entry name" value="Mxa_paralog_2265"/>
</dbReference>
<sequence length="215" mass="23397">MGRAHGMSGISGEWHAVMASEGERELEYRLSLAGPEDTMRGVFFRSTQEAVLAMKGPAAVTDILEEGGGARGFVDFFAYPTKDFLRVLKRAAWLLGGSVGGFDAAMRVLGNLVTSSFLGSLLGNTIHVLFTGTPRRVLENLPMAYKLMMPTGGGLSVVWLGHTHCRIIFERDFLPRSYVEGSLEAHLKKAGARSLRITGRLTGSLSSEYDVSWEP</sequence>
<organism evidence="1 2">
    <name type="scientific">Archangium minus</name>
    <dbReference type="NCBI Taxonomy" id="83450"/>
    <lineage>
        <taxon>Bacteria</taxon>
        <taxon>Pseudomonadati</taxon>
        <taxon>Myxococcota</taxon>
        <taxon>Myxococcia</taxon>
        <taxon>Myxococcales</taxon>
        <taxon>Cystobacterineae</taxon>
        <taxon>Archangiaceae</taxon>
        <taxon>Archangium</taxon>
    </lineage>
</organism>
<reference evidence="1 2" key="1">
    <citation type="submission" date="2019-08" db="EMBL/GenBank/DDBJ databases">
        <title>Archangium and Cystobacter genomes.</title>
        <authorList>
            <person name="Chen I.-C.K."/>
            <person name="Wielgoss S."/>
        </authorList>
    </citation>
    <scope>NUCLEOTIDE SEQUENCE [LARGE SCALE GENOMIC DNA]</scope>
    <source>
        <strain evidence="1 2">Cbm 6</strain>
    </source>
</reference>